<name>A0A7W7FRE0_9PSEU</name>
<proteinExistence type="predicted"/>
<dbReference type="Proteomes" id="UP000533598">
    <property type="component" value="Unassembled WGS sequence"/>
</dbReference>
<dbReference type="AlphaFoldDB" id="A0A7W7FRE0"/>
<dbReference type="RefSeq" id="WP_185000910.1">
    <property type="nucleotide sequence ID" value="NZ_BAAAUI010000018.1"/>
</dbReference>
<dbReference type="EMBL" id="JACHMH010000001">
    <property type="protein sequence ID" value="MBB4674840.1"/>
    <property type="molecule type" value="Genomic_DNA"/>
</dbReference>
<evidence type="ECO:0008006" key="3">
    <source>
        <dbReference type="Google" id="ProtNLM"/>
    </source>
</evidence>
<comment type="caution">
    <text evidence="1">The sequence shown here is derived from an EMBL/GenBank/DDBJ whole genome shotgun (WGS) entry which is preliminary data.</text>
</comment>
<dbReference type="PIRSF" id="PIRSF034110">
    <property type="entry name" value="DUF1203"/>
    <property type="match status" value="1"/>
</dbReference>
<evidence type="ECO:0000313" key="1">
    <source>
        <dbReference type="EMBL" id="MBB4674840.1"/>
    </source>
</evidence>
<keyword evidence="2" id="KW-1185">Reference proteome</keyword>
<dbReference type="Pfam" id="PF06718">
    <property type="entry name" value="DUF1203"/>
    <property type="match status" value="1"/>
</dbReference>
<sequence>MGFEILAVPPETLAVLRAQEGAELLVDEEGGSPLRCCLGRAKAGEEIALVSYAPLGGWVADTGADPGPYLESGPIFIHAADCGGPVDKGFPDEHRKAPRVYRAYKRNGRILGGRLVQPGEVAECVLAEMFGDPDIALVHVRAVEFGCFHFEVRRCRDVA</sequence>
<dbReference type="InterPro" id="IPR009593">
    <property type="entry name" value="DUF1203"/>
</dbReference>
<evidence type="ECO:0000313" key="2">
    <source>
        <dbReference type="Proteomes" id="UP000533598"/>
    </source>
</evidence>
<accession>A0A7W7FRE0</accession>
<reference evidence="1 2" key="1">
    <citation type="submission" date="2020-08" db="EMBL/GenBank/DDBJ databases">
        <title>Sequencing the genomes of 1000 actinobacteria strains.</title>
        <authorList>
            <person name="Klenk H.-P."/>
        </authorList>
    </citation>
    <scope>NUCLEOTIDE SEQUENCE [LARGE SCALE GENOMIC DNA]</scope>
    <source>
        <strain evidence="1 2">DSM 44230</strain>
    </source>
</reference>
<protein>
    <recommendedName>
        <fullName evidence="3">DUF1203 domain-containing protein</fullName>
    </recommendedName>
</protein>
<organism evidence="1 2">
    <name type="scientific">Crossiella cryophila</name>
    <dbReference type="NCBI Taxonomy" id="43355"/>
    <lineage>
        <taxon>Bacteria</taxon>
        <taxon>Bacillati</taxon>
        <taxon>Actinomycetota</taxon>
        <taxon>Actinomycetes</taxon>
        <taxon>Pseudonocardiales</taxon>
        <taxon>Pseudonocardiaceae</taxon>
        <taxon>Crossiella</taxon>
    </lineage>
</organism>
<gene>
    <name evidence="1" type="ORF">HNR67_000958</name>
</gene>